<dbReference type="SMART" id="SM00181">
    <property type="entry name" value="EGF"/>
    <property type="match status" value="2"/>
</dbReference>
<comment type="caution">
    <text evidence="18">The sequence shown here is derived from an EMBL/GenBank/DDBJ whole genome shotgun (WGS) entry which is preliminary data.</text>
</comment>
<evidence type="ECO:0000256" key="12">
    <source>
        <dbReference type="RuleBase" id="RU363034"/>
    </source>
</evidence>
<dbReference type="Pfam" id="PF00594">
    <property type="entry name" value="Gla"/>
    <property type="match status" value="1"/>
</dbReference>
<dbReference type="Pfam" id="PF14670">
    <property type="entry name" value="FXa_inhibition"/>
    <property type="match status" value="1"/>
</dbReference>
<dbReference type="SMART" id="SM00179">
    <property type="entry name" value="EGF_CA"/>
    <property type="match status" value="1"/>
</dbReference>
<dbReference type="SUPFAM" id="SSF57184">
    <property type="entry name" value="Growth factor receptor domain"/>
    <property type="match status" value="1"/>
</dbReference>
<keyword evidence="6" id="KW-0677">Repeat</keyword>
<dbReference type="EMBL" id="SOYY01000025">
    <property type="protein sequence ID" value="KAA0702408.1"/>
    <property type="molecule type" value="Genomic_DNA"/>
</dbReference>
<evidence type="ECO:0000256" key="14">
    <source>
        <dbReference type="SAM" id="Phobius"/>
    </source>
</evidence>
<dbReference type="SMART" id="SM00069">
    <property type="entry name" value="GLA"/>
    <property type="match status" value="1"/>
</dbReference>
<proteinExistence type="predicted"/>
<dbReference type="InterPro" id="IPR001254">
    <property type="entry name" value="Trypsin_dom"/>
</dbReference>
<dbReference type="InterPro" id="IPR018114">
    <property type="entry name" value="TRYPSIN_HIS"/>
</dbReference>
<gene>
    <name evidence="18" type="ORF">E1301_Tti017026</name>
</gene>
<keyword evidence="14" id="KW-0472">Membrane</keyword>
<evidence type="ECO:0000256" key="2">
    <source>
        <dbReference type="ARBA" id="ARBA00022525"/>
    </source>
</evidence>
<dbReference type="PROSITE" id="PS00134">
    <property type="entry name" value="TRYPSIN_HIS"/>
    <property type="match status" value="1"/>
</dbReference>
<dbReference type="SUPFAM" id="SSF57630">
    <property type="entry name" value="GLA-domain"/>
    <property type="match status" value="1"/>
</dbReference>
<organism evidence="18 19">
    <name type="scientific">Triplophysa tibetana</name>
    <dbReference type="NCBI Taxonomy" id="1572043"/>
    <lineage>
        <taxon>Eukaryota</taxon>
        <taxon>Metazoa</taxon>
        <taxon>Chordata</taxon>
        <taxon>Craniata</taxon>
        <taxon>Vertebrata</taxon>
        <taxon>Euteleostomi</taxon>
        <taxon>Actinopterygii</taxon>
        <taxon>Neopterygii</taxon>
        <taxon>Teleostei</taxon>
        <taxon>Ostariophysi</taxon>
        <taxon>Cypriniformes</taxon>
        <taxon>Nemacheilidae</taxon>
        <taxon>Triplophysa</taxon>
    </lineage>
</organism>
<feature type="region of interest" description="Disordered" evidence="13">
    <location>
        <begin position="253"/>
        <end position="309"/>
    </location>
</feature>
<sequence length="579" mass="65267">MSSEIRSSSKALSADGEVIRFLSCTNSLNDSQDITSSKRLVTLRALVIYLSAVHPFQIVYPSMLCMSFCVLISVLCSVFVDRRDAAHLLRNRRANVFLEEMKPGNLERECYEELCSQEEAAEIFQSPEKTMEFWYRYQDLKACRFNLCLNGGICTESRGTHECLCPPQYSGQNCETEVFDCKYKNGGCLHYCSISDQRSGVTCSCAAGYQLDEDGRSCKPSVQYPCGKQWTTSGIMTRFLDEINTTDTYTDRMTQSDHTKHTHKDHMTHSEHTNHTHTLKNSSHLLHQNTSSVDNSSHLSTNQTRPTDKPTLAIFNSSWDELDPPGSDTTDVNEDRRVVGGQLQGQGGSPWQVLLRRADEYGFCGGSLIEDRWVVTAAHCLQQKPDHVSIGDYDKMRPDKDEQKIKVEKIIVHPHFHEYTFDSDIALLYLSQPVTRGPYVTPACLPDPNLASRLLKPGEQGMVSGWGATHYMRRSSRFLRKVLLPVVDQMSCIQSTEQVITDNMFCAGYLTAAMDACTGDSGGPFIVNYRGTWFLTGVISWGERCAAEGKYGVYTRLSNYLPWIQEEMMKEQKGNQSVT</sequence>
<evidence type="ECO:0000256" key="7">
    <source>
        <dbReference type="ARBA" id="ARBA00022801"/>
    </source>
</evidence>
<evidence type="ECO:0000256" key="13">
    <source>
        <dbReference type="SAM" id="MobiDB-lite"/>
    </source>
</evidence>
<dbReference type="PROSITE" id="PS00135">
    <property type="entry name" value="TRYPSIN_SER"/>
    <property type="match status" value="1"/>
</dbReference>
<dbReference type="InterPro" id="IPR001881">
    <property type="entry name" value="EGF-like_Ca-bd_dom"/>
</dbReference>
<dbReference type="InterPro" id="IPR017857">
    <property type="entry name" value="Coagulation_fac-like_Gla_dom"/>
</dbReference>
<feature type="compositionally biased region" description="Basic and acidic residues" evidence="13">
    <location>
        <begin position="254"/>
        <end position="274"/>
    </location>
</feature>
<dbReference type="Proteomes" id="UP000324632">
    <property type="component" value="Chromosome 25"/>
</dbReference>
<dbReference type="GO" id="GO:0004252">
    <property type="term" value="F:serine-type endopeptidase activity"/>
    <property type="evidence" value="ECO:0007669"/>
    <property type="project" value="InterPro"/>
</dbReference>
<evidence type="ECO:0000256" key="8">
    <source>
        <dbReference type="ARBA" id="ARBA00022825"/>
    </source>
</evidence>
<evidence type="ECO:0000259" key="16">
    <source>
        <dbReference type="PROSITE" id="PS50240"/>
    </source>
</evidence>
<dbReference type="Gene3D" id="2.10.25.10">
    <property type="entry name" value="Laminin"/>
    <property type="match status" value="2"/>
</dbReference>
<reference evidence="18 19" key="1">
    <citation type="journal article" date="2019" name="Mol. Ecol. Resour.">
        <title>Chromosome-level genome assembly of Triplophysa tibetana, a fish adapted to the harsh high-altitude environment of the Tibetan Plateau.</title>
        <authorList>
            <person name="Yang X."/>
            <person name="Liu H."/>
            <person name="Ma Z."/>
            <person name="Zou Y."/>
            <person name="Zou M."/>
            <person name="Mao Y."/>
            <person name="Li X."/>
            <person name="Wang H."/>
            <person name="Chen T."/>
            <person name="Wang W."/>
            <person name="Yang R."/>
        </authorList>
    </citation>
    <scope>NUCLEOTIDE SEQUENCE [LARGE SCALE GENOMIC DNA]</scope>
    <source>
        <strain evidence="18">TTIB1903HZAU</strain>
        <tissue evidence="18">Muscle</tissue>
    </source>
</reference>
<dbReference type="SMART" id="SM00020">
    <property type="entry name" value="Tryp_SPc"/>
    <property type="match status" value="1"/>
</dbReference>
<dbReference type="InterPro" id="IPR033116">
    <property type="entry name" value="TRYPSIN_SER"/>
</dbReference>
<dbReference type="InterPro" id="IPR000294">
    <property type="entry name" value="GLA_domain"/>
</dbReference>
<dbReference type="CDD" id="cd00054">
    <property type="entry name" value="EGF_CA"/>
    <property type="match status" value="1"/>
</dbReference>
<dbReference type="PROSITE" id="PS00011">
    <property type="entry name" value="GLA_1"/>
    <property type="match status" value="1"/>
</dbReference>
<comment type="caution">
    <text evidence="11">Lacks conserved residue(s) required for the propagation of feature annotation.</text>
</comment>
<keyword evidence="2" id="KW-0964">Secreted</keyword>
<dbReference type="PROSITE" id="PS00022">
    <property type="entry name" value="EGF_1"/>
    <property type="match status" value="1"/>
</dbReference>
<evidence type="ECO:0000256" key="5">
    <source>
        <dbReference type="ARBA" id="ARBA00022729"/>
    </source>
</evidence>
<dbReference type="PANTHER" id="PTHR24278">
    <property type="entry name" value="COAGULATION FACTOR"/>
    <property type="match status" value="1"/>
</dbReference>
<dbReference type="Pfam" id="PF00089">
    <property type="entry name" value="Trypsin"/>
    <property type="match status" value="1"/>
</dbReference>
<evidence type="ECO:0000256" key="4">
    <source>
        <dbReference type="ARBA" id="ARBA00022670"/>
    </source>
</evidence>
<dbReference type="Gene3D" id="2.40.10.10">
    <property type="entry name" value="Trypsin-like serine proteases"/>
    <property type="match status" value="2"/>
</dbReference>
<dbReference type="InterPro" id="IPR009003">
    <property type="entry name" value="Peptidase_S1_PA"/>
</dbReference>
<keyword evidence="10" id="KW-0325">Glycoprotein</keyword>
<dbReference type="PROSITE" id="PS50240">
    <property type="entry name" value="TRYPSIN_DOM"/>
    <property type="match status" value="1"/>
</dbReference>
<keyword evidence="14" id="KW-1133">Transmembrane helix</keyword>
<feature type="transmembrane region" description="Helical" evidence="14">
    <location>
        <begin position="58"/>
        <end position="80"/>
    </location>
</feature>
<keyword evidence="3 11" id="KW-0245">EGF-like domain</keyword>
<evidence type="ECO:0000256" key="6">
    <source>
        <dbReference type="ARBA" id="ARBA00022737"/>
    </source>
</evidence>
<dbReference type="PROSITE" id="PS50998">
    <property type="entry name" value="GLA_2"/>
    <property type="match status" value="1"/>
</dbReference>
<evidence type="ECO:0000256" key="1">
    <source>
        <dbReference type="ARBA" id="ARBA00004613"/>
    </source>
</evidence>
<evidence type="ECO:0000313" key="19">
    <source>
        <dbReference type="Proteomes" id="UP000324632"/>
    </source>
</evidence>
<evidence type="ECO:0000256" key="11">
    <source>
        <dbReference type="PROSITE-ProRule" id="PRU00076"/>
    </source>
</evidence>
<dbReference type="GO" id="GO:0006508">
    <property type="term" value="P:proteolysis"/>
    <property type="evidence" value="ECO:0007669"/>
    <property type="project" value="UniProtKB-KW"/>
</dbReference>
<dbReference type="FunFam" id="2.40.10.10:FF:000120">
    <property type="entry name" value="Putative serine protease"/>
    <property type="match status" value="1"/>
</dbReference>
<feature type="domain" description="EGF-like" evidence="15">
    <location>
        <begin position="139"/>
        <end position="175"/>
    </location>
</feature>
<dbReference type="InterPro" id="IPR035972">
    <property type="entry name" value="GLA-like_dom_SF"/>
</dbReference>
<keyword evidence="9 11" id="KW-1015">Disulfide bond</keyword>
<evidence type="ECO:0000259" key="15">
    <source>
        <dbReference type="PROSITE" id="PS50026"/>
    </source>
</evidence>
<dbReference type="CDD" id="cd00190">
    <property type="entry name" value="Tryp_SPc"/>
    <property type="match status" value="1"/>
</dbReference>
<keyword evidence="8 12" id="KW-0720">Serine protease</keyword>
<keyword evidence="5" id="KW-0732">Signal</keyword>
<dbReference type="PRINTS" id="PR00001">
    <property type="entry name" value="GLABLOOD"/>
</dbReference>
<evidence type="ECO:0000256" key="10">
    <source>
        <dbReference type="ARBA" id="ARBA00023180"/>
    </source>
</evidence>
<evidence type="ECO:0000256" key="3">
    <source>
        <dbReference type="ARBA" id="ARBA00022536"/>
    </source>
</evidence>
<accession>A0A5A9MZT7</accession>
<keyword evidence="19" id="KW-1185">Reference proteome</keyword>
<keyword evidence="7 12" id="KW-0378">Hydrolase</keyword>
<dbReference type="SUPFAM" id="SSF50494">
    <property type="entry name" value="Trypsin-like serine proteases"/>
    <property type="match status" value="1"/>
</dbReference>
<dbReference type="PANTHER" id="PTHR24278:SF25">
    <property type="entry name" value="COAGULATION FACTOR IX"/>
    <property type="match status" value="1"/>
</dbReference>
<dbReference type="FunFam" id="2.10.25.10:FF:000173">
    <property type="entry name" value="Neurogenic locus notch protein 2"/>
    <property type="match status" value="1"/>
</dbReference>
<keyword evidence="4 12" id="KW-0645">Protease</keyword>
<feature type="compositionally biased region" description="Polar residues" evidence="13">
    <location>
        <begin position="279"/>
        <end position="305"/>
    </location>
</feature>
<dbReference type="GO" id="GO:0005615">
    <property type="term" value="C:extracellular space"/>
    <property type="evidence" value="ECO:0007669"/>
    <property type="project" value="TreeGrafter"/>
</dbReference>
<keyword evidence="14" id="KW-0812">Transmembrane</keyword>
<name>A0A5A9MZT7_9TELE</name>
<evidence type="ECO:0000256" key="9">
    <source>
        <dbReference type="ARBA" id="ARBA00023157"/>
    </source>
</evidence>
<feature type="domain" description="Peptidase S1" evidence="16">
    <location>
        <begin position="338"/>
        <end position="569"/>
    </location>
</feature>
<dbReference type="InterPro" id="IPR043504">
    <property type="entry name" value="Peptidase_S1_PA_chymotrypsin"/>
</dbReference>
<dbReference type="InterPro" id="IPR000742">
    <property type="entry name" value="EGF"/>
</dbReference>
<comment type="subcellular location">
    <subcellularLocation>
        <location evidence="1">Secreted</location>
    </subcellularLocation>
</comment>
<dbReference type="GO" id="GO:0005509">
    <property type="term" value="F:calcium ion binding"/>
    <property type="evidence" value="ECO:0007669"/>
    <property type="project" value="InterPro"/>
</dbReference>
<feature type="disulfide bond" evidence="11">
    <location>
        <begin position="165"/>
        <end position="174"/>
    </location>
</feature>
<dbReference type="PRINTS" id="PR00722">
    <property type="entry name" value="CHYMOTRYPSIN"/>
</dbReference>
<dbReference type="InterPro" id="IPR050442">
    <property type="entry name" value="Peptidase_S1_coag_factors"/>
</dbReference>
<protein>
    <submittedName>
        <fullName evidence="18">Coagulation factor X</fullName>
    </submittedName>
</protein>
<feature type="domain" description="Gla" evidence="17">
    <location>
        <begin position="93"/>
        <end position="139"/>
    </location>
</feature>
<evidence type="ECO:0000313" key="18">
    <source>
        <dbReference type="EMBL" id="KAA0702408.1"/>
    </source>
</evidence>
<dbReference type="InterPro" id="IPR009030">
    <property type="entry name" value="Growth_fac_rcpt_cys_sf"/>
</dbReference>
<dbReference type="FunFam" id="4.10.740.10:FF:000001">
    <property type="entry name" value="vitamin K-dependent protein S"/>
    <property type="match status" value="1"/>
</dbReference>
<dbReference type="InterPro" id="IPR001314">
    <property type="entry name" value="Peptidase_S1A"/>
</dbReference>
<dbReference type="Gene3D" id="4.10.740.10">
    <property type="entry name" value="Coagulation Factor IX"/>
    <property type="match status" value="1"/>
</dbReference>
<dbReference type="AlphaFoldDB" id="A0A5A9MZT7"/>
<dbReference type="PROSITE" id="PS50026">
    <property type="entry name" value="EGF_3"/>
    <property type="match status" value="1"/>
</dbReference>
<evidence type="ECO:0000259" key="17">
    <source>
        <dbReference type="PROSITE" id="PS50998"/>
    </source>
</evidence>